<feature type="domain" description="IrrE N-terminal-like" evidence="2">
    <location>
        <begin position="23"/>
        <end position="94"/>
    </location>
</feature>
<keyword evidence="4" id="KW-1185">Reference proteome</keyword>
<organism evidence="3 4">
    <name type="scientific">Kribbella albertanoniae</name>
    <dbReference type="NCBI Taxonomy" id="1266829"/>
    <lineage>
        <taxon>Bacteria</taxon>
        <taxon>Bacillati</taxon>
        <taxon>Actinomycetota</taxon>
        <taxon>Actinomycetes</taxon>
        <taxon>Propionibacteriales</taxon>
        <taxon>Kribbellaceae</taxon>
        <taxon>Kribbella</taxon>
    </lineage>
</organism>
<evidence type="ECO:0000313" key="4">
    <source>
        <dbReference type="Proteomes" id="UP000295075"/>
    </source>
</evidence>
<name>A0A4R4QID8_9ACTN</name>
<dbReference type="Pfam" id="PF06114">
    <property type="entry name" value="Peptidase_M78"/>
    <property type="match status" value="1"/>
</dbReference>
<dbReference type="EMBL" id="SMKA01000004">
    <property type="protein sequence ID" value="TDC34982.1"/>
    <property type="molecule type" value="Genomic_DNA"/>
</dbReference>
<evidence type="ECO:0000256" key="1">
    <source>
        <dbReference type="SAM" id="MobiDB-lite"/>
    </source>
</evidence>
<dbReference type="Proteomes" id="UP000295075">
    <property type="component" value="Unassembled WGS sequence"/>
</dbReference>
<sequence>MSKESEKTRRLWVALRHQAQLKGFRVVVRSMEATASAYCDYGTKKVVISDRLNPADALARLAHEVGHVYLHTNLSLQDRGIREIEAELFAYAMLADHGIRPDDSLLHYIASWAMRVAPHAPEDLVGTISEQLVPATRQVSVQVHRYLRDHMQPARSGPAEPPFLPSDHDGPVL</sequence>
<evidence type="ECO:0000259" key="2">
    <source>
        <dbReference type="Pfam" id="PF06114"/>
    </source>
</evidence>
<gene>
    <name evidence="3" type="ORF">E1261_02030</name>
</gene>
<reference evidence="3 4" key="1">
    <citation type="submission" date="2019-03" db="EMBL/GenBank/DDBJ databases">
        <title>Draft genome sequences of novel Actinobacteria.</title>
        <authorList>
            <person name="Sahin N."/>
            <person name="Ay H."/>
            <person name="Saygin H."/>
        </authorList>
    </citation>
    <scope>NUCLEOTIDE SEQUENCE [LARGE SCALE GENOMIC DNA]</scope>
    <source>
        <strain evidence="3 4">JCM 30547</strain>
    </source>
</reference>
<dbReference type="OrthoDB" id="7605626at2"/>
<proteinExistence type="predicted"/>
<protein>
    <submittedName>
        <fullName evidence="3">ImmA/IrrE family metallo-endopeptidase</fullName>
    </submittedName>
</protein>
<dbReference type="RefSeq" id="WP_132400853.1">
    <property type="nucleotide sequence ID" value="NZ_SMKA01000004.1"/>
</dbReference>
<dbReference type="InterPro" id="IPR010359">
    <property type="entry name" value="IrrE_HExxH"/>
</dbReference>
<comment type="caution">
    <text evidence="3">The sequence shown here is derived from an EMBL/GenBank/DDBJ whole genome shotgun (WGS) entry which is preliminary data.</text>
</comment>
<accession>A0A4R4QID8</accession>
<evidence type="ECO:0000313" key="3">
    <source>
        <dbReference type="EMBL" id="TDC34982.1"/>
    </source>
</evidence>
<feature type="region of interest" description="Disordered" evidence="1">
    <location>
        <begin position="152"/>
        <end position="173"/>
    </location>
</feature>
<dbReference type="AlphaFoldDB" id="A0A4R4QID8"/>